<evidence type="ECO:0000259" key="9">
    <source>
        <dbReference type="SMART" id="SM00984"/>
    </source>
</evidence>
<dbReference type="SUPFAM" id="SSF48179">
    <property type="entry name" value="6-phosphogluconate dehydrogenase C-terminal domain-like"/>
    <property type="match status" value="1"/>
</dbReference>
<dbReference type="InterPro" id="IPR036220">
    <property type="entry name" value="UDP-Glc/GDP-Man_DH_C_sf"/>
</dbReference>
<dbReference type="InterPro" id="IPR001732">
    <property type="entry name" value="UDP-Glc/GDP-Man_DH_N"/>
</dbReference>
<dbReference type="GO" id="GO:0000271">
    <property type="term" value="P:polysaccharide biosynthetic process"/>
    <property type="evidence" value="ECO:0007669"/>
    <property type="project" value="InterPro"/>
</dbReference>
<keyword evidence="12" id="KW-1185">Reference proteome</keyword>
<dbReference type="GO" id="GO:0051287">
    <property type="term" value="F:NAD binding"/>
    <property type="evidence" value="ECO:0007669"/>
    <property type="project" value="InterPro"/>
</dbReference>
<evidence type="ECO:0000256" key="3">
    <source>
        <dbReference type="ARBA" id="ARBA00016796"/>
    </source>
</evidence>
<comment type="caution">
    <text evidence="10">The sequence shown here is derived from an EMBL/GenBank/DDBJ whole genome shotgun (WGS) entry which is preliminary data.</text>
</comment>
<dbReference type="EMBL" id="RCOS01000062">
    <property type="protein sequence ID" value="RSN76233.1"/>
    <property type="molecule type" value="Genomic_DNA"/>
</dbReference>
<dbReference type="InterPro" id="IPR017476">
    <property type="entry name" value="UDP-Glc/GDP-Man"/>
</dbReference>
<dbReference type="Pfam" id="PF03720">
    <property type="entry name" value="UDPG_MGDP_dh_C"/>
    <property type="match status" value="1"/>
</dbReference>
<evidence type="ECO:0000313" key="12">
    <source>
        <dbReference type="Proteomes" id="UP000277582"/>
    </source>
</evidence>
<dbReference type="InterPro" id="IPR014026">
    <property type="entry name" value="UDP-Glc/GDP-Man_DH_dimer"/>
</dbReference>
<evidence type="ECO:0000256" key="2">
    <source>
        <dbReference type="ARBA" id="ARBA00012935"/>
    </source>
</evidence>
<evidence type="ECO:0000256" key="7">
    <source>
        <dbReference type="ARBA" id="ARBA00049130"/>
    </source>
</evidence>
<dbReference type="EC" id="1.1.1.336" evidence="2"/>
<name>A0A429GRC3_9CREN</name>
<dbReference type="PIRSF" id="PIRSF000124">
    <property type="entry name" value="UDPglc_GDPman_dh"/>
    <property type="match status" value="1"/>
</dbReference>
<dbReference type="NCBIfam" id="TIGR03026">
    <property type="entry name" value="NDP-sugDHase"/>
    <property type="match status" value="1"/>
</dbReference>
<evidence type="ECO:0000256" key="4">
    <source>
        <dbReference type="ARBA" id="ARBA00023002"/>
    </source>
</evidence>
<dbReference type="PIRSF" id="PIRSF500136">
    <property type="entry name" value="UDP_ManNAc_DH"/>
    <property type="match status" value="1"/>
</dbReference>
<dbReference type="SMART" id="SM00984">
    <property type="entry name" value="UDPG_MGDP_dh_C"/>
    <property type="match status" value="1"/>
</dbReference>
<dbReference type="EMBL" id="RXII01000057">
    <property type="protein sequence ID" value="RZN62054.1"/>
    <property type="molecule type" value="Genomic_DNA"/>
</dbReference>
<evidence type="ECO:0000256" key="8">
    <source>
        <dbReference type="PIRNR" id="PIRNR000124"/>
    </source>
</evidence>
<dbReference type="Gene3D" id="3.40.50.720">
    <property type="entry name" value="NAD(P)-binding Rossmann-like Domain"/>
    <property type="match status" value="2"/>
</dbReference>
<dbReference type="InterPro" id="IPR014027">
    <property type="entry name" value="UDP-Glc/GDP-Man_DH_C"/>
</dbReference>
<sequence>MHVNVVWQLRFRRVGVIGQGYIGLPIAVLLANSGVEVVGYDVDRSLVEELRKGITRLNERDLKDLLKKAISTGKYRPSYKKEDLMGIDAAIIAVPTPKFSDGNPDLSFLEDAIRTAARYVGKNGLIVVESTLPPGSSGMIMNWLKQEERSDLMIAYCPERALPGRLIEEITGNTRIIGADSLEAARAAEDLYRLFIRGDIVHTSFRTAEVVKLVENAYRDVNIAFSNEVARICELLGVDFWEVMELANRHPRVNLLRAGLGVGGPCLTKDPLFLYHAGRKLGYEPLMIFEARNVNDSGPYRYARIVHEVMDLVGCNGRRRIAVLGVTYKEGVSDTRESPSEKFIKFFLEKGYDVVVYDPRSDETFGGARAGSIEEAISGSDCVALLVGHPEFRDLEISRIRSLSGKDNLILFDATGILRHQDKKGVIYIGVGLPIPYPAIKRMEKIYPHKGLSGEV</sequence>
<evidence type="ECO:0000313" key="11">
    <source>
        <dbReference type="EMBL" id="RZN62054.1"/>
    </source>
</evidence>
<proteinExistence type="inferred from homology"/>
<dbReference type="InterPro" id="IPR008927">
    <property type="entry name" value="6-PGluconate_DH-like_C_sf"/>
</dbReference>
<gene>
    <name evidence="10" type="ORF">D6D85_04585</name>
    <name evidence="11" type="ORF">EF810_03745</name>
</gene>
<comment type="catalytic activity">
    <reaction evidence="7">
        <text>UDP-N-acetyl-alpha-D-mannosamine + 2 NAD(+) + H2O = UDP-N-acetyl-alpha-D-mannosaminouronate + 2 NADH + 3 H(+)</text>
        <dbReference type="Rhea" id="RHEA:25780"/>
        <dbReference type="ChEBI" id="CHEBI:15377"/>
        <dbReference type="ChEBI" id="CHEBI:15378"/>
        <dbReference type="ChEBI" id="CHEBI:57540"/>
        <dbReference type="ChEBI" id="CHEBI:57945"/>
        <dbReference type="ChEBI" id="CHEBI:68623"/>
        <dbReference type="ChEBI" id="CHEBI:70731"/>
        <dbReference type="EC" id="1.1.1.336"/>
    </reaction>
</comment>
<protein>
    <recommendedName>
        <fullName evidence="3">UDP-N-acetyl-D-mannosamine dehydrogenase</fullName>
        <ecNumber evidence="2">1.1.1.336</ecNumber>
    </recommendedName>
    <alternativeName>
        <fullName evidence="6">UDP-ManNAc 6-dehydrogenase</fullName>
    </alternativeName>
</protein>
<evidence type="ECO:0000256" key="5">
    <source>
        <dbReference type="ARBA" id="ARBA00023027"/>
    </source>
</evidence>
<dbReference type="InterPro" id="IPR028359">
    <property type="entry name" value="UDP_ManNAc/GlcNAc_DH"/>
</dbReference>
<organism evidence="10 12">
    <name type="scientific">Candidatus Methanodesulfokora washburnensis</name>
    <dbReference type="NCBI Taxonomy" id="2478471"/>
    <lineage>
        <taxon>Archaea</taxon>
        <taxon>Thermoproteota</taxon>
        <taxon>Candidatus Korarchaeia</taxon>
        <taxon>Candidatus Korarchaeia incertae sedis</taxon>
        <taxon>Candidatus Methanodesulfokora</taxon>
    </lineage>
</organism>
<reference evidence="11 13" key="2">
    <citation type="journal article" date="2019" name="Nat. Microbiol.">
        <title>Wide diversity of methane and short-chain alkane metabolisms in uncultured archaea.</title>
        <authorList>
            <person name="Borrel G."/>
            <person name="Adam P.S."/>
            <person name="McKay L.J."/>
            <person name="Chen L.X."/>
            <person name="Sierra-Garcia I.N."/>
            <person name="Sieber C.M."/>
            <person name="Letourneur Q."/>
            <person name="Ghozlane A."/>
            <person name="Andersen G.L."/>
            <person name="Li W.J."/>
            <person name="Hallam S.J."/>
            <person name="Muyzer G."/>
            <person name="de Oliveira V.M."/>
            <person name="Inskeep W.P."/>
            <person name="Banfield J.F."/>
            <person name="Gribaldo S."/>
        </authorList>
    </citation>
    <scope>NUCLEOTIDE SEQUENCE [LARGE SCALE GENOMIC DNA]</scope>
    <source>
        <strain evidence="11">NM4</strain>
    </source>
</reference>
<accession>A0A429GRC3</accession>
<evidence type="ECO:0000313" key="13">
    <source>
        <dbReference type="Proteomes" id="UP000316217"/>
    </source>
</evidence>
<dbReference type="SUPFAM" id="SSF51735">
    <property type="entry name" value="NAD(P)-binding Rossmann-fold domains"/>
    <property type="match status" value="1"/>
</dbReference>
<keyword evidence="4" id="KW-0560">Oxidoreductase</keyword>
<keyword evidence="5" id="KW-0520">NAD</keyword>
<dbReference type="PANTHER" id="PTHR43491:SF2">
    <property type="entry name" value="UDP-N-ACETYL-D-MANNOSAMINE DEHYDROGENASE"/>
    <property type="match status" value="1"/>
</dbReference>
<evidence type="ECO:0000256" key="6">
    <source>
        <dbReference type="ARBA" id="ARBA00030172"/>
    </source>
</evidence>
<comment type="similarity">
    <text evidence="1 8">Belongs to the UDP-glucose/GDP-mannose dehydrogenase family.</text>
</comment>
<dbReference type="GO" id="GO:0089714">
    <property type="term" value="F:UDP-N-acetyl-D-mannosamine dehydrogenase activity"/>
    <property type="evidence" value="ECO:0007669"/>
    <property type="project" value="UniProtKB-EC"/>
</dbReference>
<feature type="domain" description="UDP-glucose/GDP-mannose dehydrogenase C-terminal" evidence="9">
    <location>
        <begin position="322"/>
        <end position="420"/>
    </location>
</feature>
<dbReference type="Proteomes" id="UP000277582">
    <property type="component" value="Unassembled WGS sequence"/>
</dbReference>
<reference evidence="10 12" key="1">
    <citation type="submission" date="2018-10" db="EMBL/GenBank/DDBJ databases">
        <title>Co-occurring genomic capacity for anaerobic methane metabolism and dissimilatory sulfite reduction discovered in the Korarchaeota.</title>
        <authorList>
            <person name="Mckay L.J."/>
            <person name="Dlakic M."/>
            <person name="Fields M.W."/>
            <person name="Delmont T.O."/>
            <person name="Eren A.M."/>
            <person name="Jay Z.J."/>
            <person name="Klingelsmith K.B."/>
            <person name="Rusch D.B."/>
            <person name="Inskeep W.P."/>
        </authorList>
    </citation>
    <scope>NUCLEOTIDE SEQUENCE [LARGE SCALE GENOMIC DNA]</scope>
    <source>
        <strain evidence="10 12">MDKW</strain>
    </source>
</reference>
<evidence type="ECO:0000256" key="1">
    <source>
        <dbReference type="ARBA" id="ARBA00006601"/>
    </source>
</evidence>
<dbReference type="SUPFAM" id="SSF52413">
    <property type="entry name" value="UDP-glucose/GDP-mannose dehydrogenase C-terminal domain"/>
    <property type="match status" value="1"/>
</dbReference>
<dbReference type="GO" id="GO:0016628">
    <property type="term" value="F:oxidoreductase activity, acting on the CH-CH group of donors, NAD or NADP as acceptor"/>
    <property type="evidence" value="ECO:0007669"/>
    <property type="project" value="InterPro"/>
</dbReference>
<dbReference type="Pfam" id="PF00984">
    <property type="entry name" value="UDPG_MGDP_dh"/>
    <property type="match status" value="1"/>
</dbReference>
<dbReference type="PANTHER" id="PTHR43491">
    <property type="entry name" value="UDP-N-ACETYL-D-MANNOSAMINE DEHYDROGENASE"/>
    <property type="match status" value="1"/>
</dbReference>
<dbReference type="Proteomes" id="UP000316217">
    <property type="component" value="Unassembled WGS sequence"/>
</dbReference>
<dbReference type="InterPro" id="IPR036291">
    <property type="entry name" value="NAD(P)-bd_dom_sf"/>
</dbReference>
<dbReference type="AlphaFoldDB" id="A0A429GRC3"/>
<evidence type="ECO:0000313" key="10">
    <source>
        <dbReference type="EMBL" id="RSN76233.1"/>
    </source>
</evidence>
<dbReference type="Pfam" id="PF03721">
    <property type="entry name" value="UDPG_MGDP_dh_N"/>
    <property type="match status" value="1"/>
</dbReference>